<dbReference type="Proteomes" id="UP000762676">
    <property type="component" value="Unassembled WGS sequence"/>
</dbReference>
<dbReference type="AlphaFoldDB" id="A0AAV4EHP9"/>
<sequence>MTKATGGQGMNALCKKILMEKKRLTDNSSGAVSGDEVKEDEDEGEEEEEEEEEEEKEEEEDEDDDDDDDDNDDDDDDDDDDRGAVGDDEKV</sequence>
<feature type="compositionally biased region" description="Basic and acidic residues" evidence="1">
    <location>
        <begin position="82"/>
        <end position="91"/>
    </location>
</feature>
<comment type="caution">
    <text evidence="2">The sequence shown here is derived from an EMBL/GenBank/DDBJ whole genome shotgun (WGS) entry which is preliminary data.</text>
</comment>
<proteinExistence type="predicted"/>
<organism evidence="2 3">
    <name type="scientific">Elysia marginata</name>
    <dbReference type="NCBI Taxonomy" id="1093978"/>
    <lineage>
        <taxon>Eukaryota</taxon>
        <taxon>Metazoa</taxon>
        <taxon>Spiralia</taxon>
        <taxon>Lophotrochozoa</taxon>
        <taxon>Mollusca</taxon>
        <taxon>Gastropoda</taxon>
        <taxon>Heterobranchia</taxon>
        <taxon>Euthyneura</taxon>
        <taxon>Panpulmonata</taxon>
        <taxon>Sacoglossa</taxon>
        <taxon>Placobranchoidea</taxon>
        <taxon>Plakobranchidae</taxon>
        <taxon>Elysia</taxon>
    </lineage>
</organism>
<reference evidence="2 3" key="1">
    <citation type="journal article" date="2021" name="Elife">
        <title>Chloroplast acquisition without the gene transfer in kleptoplastic sea slugs, Plakobranchus ocellatus.</title>
        <authorList>
            <person name="Maeda T."/>
            <person name="Takahashi S."/>
            <person name="Yoshida T."/>
            <person name="Shimamura S."/>
            <person name="Takaki Y."/>
            <person name="Nagai Y."/>
            <person name="Toyoda A."/>
            <person name="Suzuki Y."/>
            <person name="Arimoto A."/>
            <person name="Ishii H."/>
            <person name="Satoh N."/>
            <person name="Nishiyama T."/>
            <person name="Hasebe M."/>
            <person name="Maruyama T."/>
            <person name="Minagawa J."/>
            <person name="Obokata J."/>
            <person name="Shigenobu S."/>
        </authorList>
    </citation>
    <scope>NUCLEOTIDE SEQUENCE [LARGE SCALE GENOMIC DNA]</scope>
</reference>
<keyword evidence="3" id="KW-1185">Reference proteome</keyword>
<feature type="region of interest" description="Disordered" evidence="1">
    <location>
        <begin position="21"/>
        <end position="91"/>
    </location>
</feature>
<name>A0AAV4EHP9_9GAST</name>
<evidence type="ECO:0000313" key="3">
    <source>
        <dbReference type="Proteomes" id="UP000762676"/>
    </source>
</evidence>
<dbReference type="EMBL" id="BMAT01007229">
    <property type="protein sequence ID" value="GFR60212.1"/>
    <property type="molecule type" value="Genomic_DNA"/>
</dbReference>
<protein>
    <submittedName>
        <fullName evidence="2">Uncharacterized protein</fullName>
    </submittedName>
</protein>
<evidence type="ECO:0000313" key="2">
    <source>
        <dbReference type="EMBL" id="GFR60212.1"/>
    </source>
</evidence>
<feature type="compositionally biased region" description="Acidic residues" evidence="1">
    <location>
        <begin position="37"/>
        <end position="81"/>
    </location>
</feature>
<evidence type="ECO:0000256" key="1">
    <source>
        <dbReference type="SAM" id="MobiDB-lite"/>
    </source>
</evidence>
<gene>
    <name evidence="2" type="ORF">ElyMa_003524800</name>
</gene>
<accession>A0AAV4EHP9</accession>